<comment type="caution">
    <text evidence="1">The sequence shown here is derived from an EMBL/GenBank/DDBJ whole genome shotgun (WGS) entry which is preliminary data.</text>
</comment>
<reference evidence="1 2" key="1">
    <citation type="submission" date="2021-11" db="EMBL/GenBank/DDBJ databases">
        <title>Aliifidinibius sp. nov., a new bacterium isolated from saline soil.</title>
        <authorList>
            <person name="Galisteo C."/>
            <person name="De La Haba R."/>
            <person name="Sanchez-Porro C."/>
            <person name="Ventosa A."/>
        </authorList>
    </citation>
    <scope>NUCLEOTIDE SEQUENCE [LARGE SCALE GENOMIC DNA]</scope>
    <source>
        <strain evidence="1 2">KACC 190600</strain>
    </source>
</reference>
<dbReference type="SUPFAM" id="SSF101898">
    <property type="entry name" value="NHL repeat"/>
    <property type="match status" value="1"/>
</dbReference>
<protein>
    <submittedName>
        <fullName evidence="1">ScyD/ScyE family protein</fullName>
    </submittedName>
</protein>
<gene>
    <name evidence="1" type="ORF">LQ318_03930</name>
</gene>
<dbReference type="Proteomes" id="UP001207337">
    <property type="component" value="Unassembled WGS sequence"/>
</dbReference>
<dbReference type="EMBL" id="JAJNDC010000001">
    <property type="protein sequence ID" value="MCW9712046.1"/>
    <property type="molecule type" value="Genomic_DNA"/>
</dbReference>
<dbReference type="InterPro" id="IPR048031">
    <property type="entry name" value="ScyD/ScyE-like"/>
</dbReference>
<dbReference type="NCBIfam" id="NF033206">
    <property type="entry name" value="ScyE_fam"/>
    <property type="match status" value="1"/>
</dbReference>
<dbReference type="Gene3D" id="2.120.10.30">
    <property type="entry name" value="TolB, C-terminal domain"/>
    <property type="match status" value="1"/>
</dbReference>
<evidence type="ECO:0000313" key="2">
    <source>
        <dbReference type="Proteomes" id="UP001207337"/>
    </source>
</evidence>
<accession>A0ABT3PW06</accession>
<evidence type="ECO:0000313" key="1">
    <source>
        <dbReference type="EMBL" id="MCW9712046.1"/>
    </source>
</evidence>
<dbReference type="InterPro" id="IPR011042">
    <property type="entry name" value="6-blade_b-propeller_TolB-like"/>
</dbReference>
<organism evidence="1 2">
    <name type="scientific">Fodinibius salicampi</name>
    <dbReference type="NCBI Taxonomy" id="1920655"/>
    <lineage>
        <taxon>Bacteria</taxon>
        <taxon>Pseudomonadati</taxon>
        <taxon>Balneolota</taxon>
        <taxon>Balneolia</taxon>
        <taxon>Balneolales</taxon>
        <taxon>Balneolaceae</taxon>
        <taxon>Fodinibius</taxon>
    </lineage>
</organism>
<name>A0ABT3PW06_9BACT</name>
<proteinExistence type="predicted"/>
<keyword evidence="2" id="KW-1185">Reference proteome</keyword>
<dbReference type="RefSeq" id="WP_265787702.1">
    <property type="nucleotide sequence ID" value="NZ_BAABRS010000001.1"/>
</dbReference>
<sequence length="404" mass="41821">MNDINSFTTDRLEKKRGGMMKFLLIACLSLFVIACSESSVTTTETTDNSDDLVSSTEVSPHAILSSGYLSESVGMSSNFRAKGAHTANEDGFASPLFGLATAPNGNILVADAGAGVATLDGRTNIPLPGVSDMSPIGRGTMWALKGLTGAPGDDTGQALYRVSKGKNKVIADLFSFEATNNPDGGVVDSNPFDVESLGGKAALVVDAGGNDLLHIDNKGNLKVLAVFPDELVSTANIKELVGCPDSGAGLCGLPDMMPAQPVPTSVAIGPDGYYYVGELKGFPAPSNASNIWRIAPDASWAECGSSPDCMKVFDGGFTSIIDLVFDSEGNLHVAELDEQSWFAVEVLGGGVGGTINSCDLDAASCTEVATEIPILTAITFGNDGRLWATQNALIPNLAEVVAID</sequence>